<evidence type="ECO:0008006" key="4">
    <source>
        <dbReference type="Google" id="ProtNLM"/>
    </source>
</evidence>
<dbReference type="STRING" id="767769.A0A1L9UZV1"/>
<dbReference type="AlphaFoldDB" id="A0A1L9UZV1"/>
<protein>
    <recommendedName>
        <fullName evidence="4">DUF614 domain protein</fullName>
    </recommendedName>
</protein>
<dbReference type="PANTHER" id="PTHR15907">
    <property type="entry name" value="DUF614 FAMILY PROTEIN-RELATED"/>
    <property type="match status" value="1"/>
</dbReference>
<sequence>MNRQQLQLNTSNLGPNPRYSYMETPLEMHAPGSRVRDEITPLAATTNAQSAESQTIVEHFQPPLNEKSQQYQQDMAVQGYSCGPNLEQHPANYAPYADEIQQVQQHPKVPEYAYAQPPQSPGPLPVKKELEMSEPLPNKEPMAVVPDTNPLHSPQLPQFPPPVAHGAPTTPAGFDLMAYHRPGQITHPDLEIAGGSWRTSMCGCYDVGSCCLGLLCPCILFGKTQYRLSMRSRSEDPTNMLGYETCNGSCTAMALLCGCQCFLAAFQRRRTRKAYKIEGDIISDCARATCCTCCTLIQNEVEIKKREEERGRFASATGAALVSPYLPPMQMSYGPPPR</sequence>
<proteinExistence type="predicted"/>
<accession>A0A1L9UZV1</accession>
<dbReference type="EMBL" id="KV878679">
    <property type="protein sequence ID" value="OJJ77186.1"/>
    <property type="molecule type" value="Genomic_DNA"/>
</dbReference>
<organism evidence="2 3">
    <name type="scientific">Aspergillus brasiliensis (strain CBS 101740 / IMI 381727 / IBT 21946)</name>
    <dbReference type="NCBI Taxonomy" id="767769"/>
    <lineage>
        <taxon>Eukaryota</taxon>
        <taxon>Fungi</taxon>
        <taxon>Dikarya</taxon>
        <taxon>Ascomycota</taxon>
        <taxon>Pezizomycotina</taxon>
        <taxon>Eurotiomycetes</taxon>
        <taxon>Eurotiomycetidae</taxon>
        <taxon>Eurotiales</taxon>
        <taxon>Aspergillaceae</taxon>
        <taxon>Aspergillus</taxon>
        <taxon>Aspergillus subgen. Circumdati</taxon>
    </lineage>
</organism>
<keyword evidence="3" id="KW-1185">Reference proteome</keyword>
<gene>
    <name evidence="2" type="ORF">ASPBRDRAFT_190518</name>
</gene>
<reference evidence="3" key="1">
    <citation type="journal article" date="2017" name="Genome Biol.">
        <title>Comparative genomics reveals high biological diversity and specific adaptations in the industrially and medically important fungal genus Aspergillus.</title>
        <authorList>
            <person name="de Vries R.P."/>
            <person name="Riley R."/>
            <person name="Wiebenga A."/>
            <person name="Aguilar-Osorio G."/>
            <person name="Amillis S."/>
            <person name="Uchima C.A."/>
            <person name="Anderluh G."/>
            <person name="Asadollahi M."/>
            <person name="Askin M."/>
            <person name="Barry K."/>
            <person name="Battaglia E."/>
            <person name="Bayram O."/>
            <person name="Benocci T."/>
            <person name="Braus-Stromeyer S.A."/>
            <person name="Caldana C."/>
            <person name="Canovas D."/>
            <person name="Cerqueira G.C."/>
            <person name="Chen F."/>
            <person name="Chen W."/>
            <person name="Choi C."/>
            <person name="Clum A."/>
            <person name="Dos Santos R.A."/>
            <person name="Damasio A.R."/>
            <person name="Diallinas G."/>
            <person name="Emri T."/>
            <person name="Fekete E."/>
            <person name="Flipphi M."/>
            <person name="Freyberg S."/>
            <person name="Gallo A."/>
            <person name="Gournas C."/>
            <person name="Habgood R."/>
            <person name="Hainaut M."/>
            <person name="Harispe M.L."/>
            <person name="Henrissat B."/>
            <person name="Hilden K.S."/>
            <person name="Hope R."/>
            <person name="Hossain A."/>
            <person name="Karabika E."/>
            <person name="Karaffa L."/>
            <person name="Karanyi Z."/>
            <person name="Krasevec N."/>
            <person name="Kuo A."/>
            <person name="Kusch H."/>
            <person name="LaButti K."/>
            <person name="Lagendijk E.L."/>
            <person name="Lapidus A."/>
            <person name="Levasseur A."/>
            <person name="Lindquist E."/>
            <person name="Lipzen A."/>
            <person name="Logrieco A.F."/>
            <person name="MacCabe A."/>
            <person name="Maekelae M.R."/>
            <person name="Malavazi I."/>
            <person name="Melin P."/>
            <person name="Meyer V."/>
            <person name="Mielnichuk N."/>
            <person name="Miskei M."/>
            <person name="Molnar A.P."/>
            <person name="Mule G."/>
            <person name="Ngan C.Y."/>
            <person name="Orejas M."/>
            <person name="Orosz E."/>
            <person name="Ouedraogo J.P."/>
            <person name="Overkamp K.M."/>
            <person name="Park H.-S."/>
            <person name="Perrone G."/>
            <person name="Piumi F."/>
            <person name="Punt P.J."/>
            <person name="Ram A.F."/>
            <person name="Ramon A."/>
            <person name="Rauscher S."/>
            <person name="Record E."/>
            <person name="Riano-Pachon D.M."/>
            <person name="Robert V."/>
            <person name="Roehrig J."/>
            <person name="Ruller R."/>
            <person name="Salamov A."/>
            <person name="Salih N.S."/>
            <person name="Samson R.A."/>
            <person name="Sandor E."/>
            <person name="Sanguinetti M."/>
            <person name="Schuetze T."/>
            <person name="Sepcic K."/>
            <person name="Shelest E."/>
            <person name="Sherlock G."/>
            <person name="Sophianopoulou V."/>
            <person name="Squina F.M."/>
            <person name="Sun H."/>
            <person name="Susca A."/>
            <person name="Todd R.B."/>
            <person name="Tsang A."/>
            <person name="Unkles S.E."/>
            <person name="van de Wiele N."/>
            <person name="van Rossen-Uffink D."/>
            <person name="Oliveira J.V."/>
            <person name="Vesth T.C."/>
            <person name="Visser J."/>
            <person name="Yu J.-H."/>
            <person name="Zhou M."/>
            <person name="Andersen M.R."/>
            <person name="Archer D.B."/>
            <person name="Baker S.E."/>
            <person name="Benoit I."/>
            <person name="Brakhage A.A."/>
            <person name="Braus G.H."/>
            <person name="Fischer R."/>
            <person name="Frisvad J.C."/>
            <person name="Goldman G.H."/>
            <person name="Houbraken J."/>
            <person name="Oakley B."/>
            <person name="Pocsi I."/>
            <person name="Scazzocchio C."/>
            <person name="Seiboth B."/>
            <person name="vanKuyk P.A."/>
            <person name="Wortman J."/>
            <person name="Dyer P.S."/>
            <person name="Grigoriev I.V."/>
        </authorList>
    </citation>
    <scope>NUCLEOTIDE SEQUENCE [LARGE SCALE GENOMIC DNA]</scope>
    <source>
        <strain evidence="3">CBS 101740 / IMI 381727 / IBT 21946</strain>
    </source>
</reference>
<evidence type="ECO:0000313" key="3">
    <source>
        <dbReference type="Proteomes" id="UP000184499"/>
    </source>
</evidence>
<feature type="region of interest" description="Disordered" evidence="1">
    <location>
        <begin position="1"/>
        <end position="20"/>
    </location>
</feature>
<dbReference type="OMA" id="CQWLMAT"/>
<dbReference type="InterPro" id="IPR006461">
    <property type="entry name" value="PLAC_motif_containing"/>
</dbReference>
<dbReference type="NCBIfam" id="TIGR01571">
    <property type="entry name" value="A_thal_Cys_rich"/>
    <property type="match status" value="1"/>
</dbReference>
<evidence type="ECO:0000313" key="2">
    <source>
        <dbReference type="EMBL" id="OJJ77186.1"/>
    </source>
</evidence>
<dbReference type="GeneID" id="93572732"/>
<dbReference type="Proteomes" id="UP000184499">
    <property type="component" value="Unassembled WGS sequence"/>
</dbReference>
<dbReference type="RefSeq" id="XP_067484433.1">
    <property type="nucleotide sequence ID" value="XM_067620244.1"/>
</dbReference>
<dbReference type="Pfam" id="PF04749">
    <property type="entry name" value="PLAC8"/>
    <property type="match status" value="1"/>
</dbReference>
<evidence type="ECO:0000256" key="1">
    <source>
        <dbReference type="SAM" id="MobiDB-lite"/>
    </source>
</evidence>
<dbReference type="VEuPathDB" id="FungiDB:ASPBRDRAFT_190518"/>
<name>A0A1L9UZV1_ASPBC</name>
<dbReference type="OrthoDB" id="1045822at2759"/>
<feature type="compositionally biased region" description="Polar residues" evidence="1">
    <location>
        <begin position="1"/>
        <end position="14"/>
    </location>
</feature>